<evidence type="ECO:0000313" key="3">
    <source>
        <dbReference type="Proteomes" id="UP001195483"/>
    </source>
</evidence>
<evidence type="ECO:0000313" key="2">
    <source>
        <dbReference type="EMBL" id="KAK3611295.1"/>
    </source>
</evidence>
<sequence length="196" mass="22058">MRGLRKRLYSPCIFTSRQKSNCCRESEGEGGEESRESGGGKGVYLFKVDEDDETNFGEKSMMEKRRDTSFDTSKEWKGIIKWYSGDSEPVAERIKLTGNSSGGLGEVFQTGETRNIRGTNLGTVLDKTGIYKDFKWETRHGIFETSLSYFGGDGIGQRSYGIGMLQNVRDDPAYLRGIHSHIRFNGGQLKHQKPAF</sequence>
<protein>
    <submittedName>
        <fullName evidence="2">Uncharacterized protein</fullName>
    </submittedName>
</protein>
<comment type="caution">
    <text evidence="2">The sequence shown here is derived from an EMBL/GenBank/DDBJ whole genome shotgun (WGS) entry which is preliminary data.</text>
</comment>
<name>A0AAE0WFP3_9BIVA</name>
<reference evidence="2" key="1">
    <citation type="journal article" date="2021" name="Genome Biol. Evol.">
        <title>A High-Quality Reference Genome for a Parasitic Bivalve with Doubly Uniparental Inheritance (Bivalvia: Unionida).</title>
        <authorList>
            <person name="Smith C.H."/>
        </authorList>
    </citation>
    <scope>NUCLEOTIDE SEQUENCE</scope>
    <source>
        <strain evidence="2">CHS0354</strain>
    </source>
</reference>
<feature type="compositionally biased region" description="Basic and acidic residues" evidence="1">
    <location>
        <begin position="23"/>
        <end position="38"/>
    </location>
</feature>
<feature type="region of interest" description="Disordered" evidence="1">
    <location>
        <begin position="23"/>
        <end position="42"/>
    </location>
</feature>
<dbReference type="AlphaFoldDB" id="A0AAE0WFP3"/>
<accession>A0AAE0WFP3</accession>
<organism evidence="2 3">
    <name type="scientific">Potamilus streckersoni</name>
    <dbReference type="NCBI Taxonomy" id="2493646"/>
    <lineage>
        <taxon>Eukaryota</taxon>
        <taxon>Metazoa</taxon>
        <taxon>Spiralia</taxon>
        <taxon>Lophotrochozoa</taxon>
        <taxon>Mollusca</taxon>
        <taxon>Bivalvia</taxon>
        <taxon>Autobranchia</taxon>
        <taxon>Heteroconchia</taxon>
        <taxon>Palaeoheterodonta</taxon>
        <taxon>Unionida</taxon>
        <taxon>Unionoidea</taxon>
        <taxon>Unionidae</taxon>
        <taxon>Ambleminae</taxon>
        <taxon>Lampsilini</taxon>
        <taxon>Potamilus</taxon>
    </lineage>
</organism>
<proteinExistence type="predicted"/>
<evidence type="ECO:0000256" key="1">
    <source>
        <dbReference type="SAM" id="MobiDB-lite"/>
    </source>
</evidence>
<dbReference type="Proteomes" id="UP001195483">
    <property type="component" value="Unassembled WGS sequence"/>
</dbReference>
<reference evidence="2" key="2">
    <citation type="journal article" date="2021" name="Genome Biol. Evol.">
        <title>Developing a high-quality reference genome for a parasitic bivalve with doubly uniparental inheritance (Bivalvia: Unionida).</title>
        <authorList>
            <person name="Smith C.H."/>
        </authorList>
    </citation>
    <scope>NUCLEOTIDE SEQUENCE</scope>
    <source>
        <strain evidence="2">CHS0354</strain>
        <tissue evidence="2">Mantle</tissue>
    </source>
</reference>
<reference evidence="2" key="3">
    <citation type="submission" date="2023-05" db="EMBL/GenBank/DDBJ databases">
        <authorList>
            <person name="Smith C.H."/>
        </authorList>
    </citation>
    <scope>NUCLEOTIDE SEQUENCE</scope>
    <source>
        <strain evidence="2">CHS0354</strain>
        <tissue evidence="2">Mantle</tissue>
    </source>
</reference>
<gene>
    <name evidence="2" type="ORF">CHS0354_015708</name>
</gene>
<dbReference type="EMBL" id="JAEAOA010000980">
    <property type="protein sequence ID" value="KAK3611295.1"/>
    <property type="molecule type" value="Genomic_DNA"/>
</dbReference>
<keyword evidence="3" id="KW-1185">Reference proteome</keyword>